<evidence type="ECO:0000313" key="2">
    <source>
        <dbReference type="EMBL" id="CAD9079335.1"/>
    </source>
</evidence>
<dbReference type="EMBL" id="HBGD01003111">
    <property type="protein sequence ID" value="CAD9079335.1"/>
    <property type="molecule type" value="Transcribed_RNA"/>
</dbReference>
<feature type="compositionally biased region" description="Polar residues" evidence="1">
    <location>
        <begin position="473"/>
        <end position="489"/>
    </location>
</feature>
<feature type="compositionally biased region" description="Polar residues" evidence="1">
    <location>
        <begin position="262"/>
        <end position="277"/>
    </location>
</feature>
<feature type="region of interest" description="Disordered" evidence="1">
    <location>
        <begin position="194"/>
        <end position="230"/>
    </location>
</feature>
<gene>
    <name evidence="2" type="ORF">PCOS0759_LOCUS2567</name>
</gene>
<sequence>MHNILGRNHLTTSAALLHAQIPSFLSSSLTTRTFEASFLSLSLSHTLSLSFPPIPPPMGSSPSTFPTPTHSESDSLLHEGHANAAILPKMAPKGSRKEHHQQHEMQIATEQQRRHQQQSSHPNWSRKRKVPSPNHQDAQSSIPFYHHTPIEISTIFPPPLLSPEKLTIEHLISLLVSSQERELEEFLENGMSFRWDGSGGSVREGRQSSLNNQHRSNSNRKNRKHLSRDDLGMNVRVGRHYGGKRVPLVPQNKRRSFAYSTYSGGSSPAMSPRTPSLSFPKRHHFTGLNVREHRSSQMSRNNRLSALQIPISELLRPNKEMRTVWHYMAIVWNYISQRQIKVLFKWTLEQFAMRRGYDDLPQQNVAHGNSGNGGATRHHRTVFKWISLLLDAKDIYGYTPFHIILYHYHASDNLTCLLQLLTEHDILLNEYFQMGVLLHSTPIGDPDRSRAMLRKIQRRKKDLRLSGLPGTPSARQRQTSESTLDSVTHTSGVAAPQTDVLSTVTDGEELSHNDVLSSTSDFTGASRNTLAADAHQSARAQHQILSHNRTFRNESFIQQYEDVKSYTFRWTYKPFGGTRKASRKAFVSKYTDLYATLKEYLHLMDSKKVSKKKVQKFLKNTNALPSSMKREWAEVLLDVLHGYLLVYCEDPLFLAASFNDVLATRQLLDVQKEEKPNDDASTQNSTTAAASPYIIKHNFLKHAIYEHVHHPKVIVEAAAQAMHQNHVETFQEFLMGATEFSLGKALLGPVLNVLNSKGSGGSIAVPVVPHLQSTPQTDASTPPLESEDDLTSTNSHAGLKQITKEFIANIDRISSNLGTIGGNQRHHSNASPALSHTILDVTNLLLDTEHAIKEEITFLGELFSDEEPEMHTHLESLFLEPVSLIFDKISFPLKNRFAPLQYVSGDRMEIEICTLLDVACMHGFMSAVECALTSGLTPTEDHLLLALASDHQDIAMRLIEREGVIPGEKLLLLACMINATDVARVCLRFTSGSYAHVYLAIKHRYTELSDMFVRKDNLFEETIAACVELGSIKYLERYYSEEIYEEQRLMYDASVDIQRALELRCVAIAEYLFLQEKKLNRRSHEYTIICSCVLYDNFEALRKFMDHLLFDGNAYARQKEAVSYGSGTVESSVSVEDDDLSLDHAPLTTHLESHNVLYMCAQSGRTHLLRFIIEHPLGIECTSDMFGVDFSVLHVAAQHGHQQLLQYLLEELFNDFYNVNDLMGEDNVKRFCECVGMDFSDIVVPGRGAREFISQFMREVEYDGQTVLDLAHDHRSVREYLGRYLESEEM</sequence>
<feature type="region of interest" description="Disordered" evidence="1">
    <location>
        <begin position="262"/>
        <end position="281"/>
    </location>
</feature>
<dbReference type="SMART" id="SM00248">
    <property type="entry name" value="ANK"/>
    <property type="match status" value="6"/>
</dbReference>
<feature type="compositionally biased region" description="Polar residues" evidence="1">
    <location>
        <begin position="207"/>
        <end position="216"/>
    </location>
</feature>
<dbReference type="InterPro" id="IPR002110">
    <property type="entry name" value="Ankyrin_rpt"/>
</dbReference>
<name>A0A7S1PFY9_9EUKA</name>
<dbReference type="Gene3D" id="1.25.40.20">
    <property type="entry name" value="Ankyrin repeat-containing domain"/>
    <property type="match status" value="1"/>
</dbReference>
<organism evidence="2">
    <name type="scientific">Percolomonas cosmopolitus</name>
    <dbReference type="NCBI Taxonomy" id="63605"/>
    <lineage>
        <taxon>Eukaryota</taxon>
        <taxon>Discoba</taxon>
        <taxon>Heterolobosea</taxon>
        <taxon>Tetramitia</taxon>
        <taxon>Eutetramitia</taxon>
        <taxon>Percolomonadidae</taxon>
        <taxon>Percolomonas</taxon>
    </lineage>
</organism>
<feature type="compositionally biased region" description="Low complexity" evidence="1">
    <location>
        <begin position="60"/>
        <end position="70"/>
    </location>
</feature>
<protein>
    <submittedName>
        <fullName evidence="2">Uncharacterized protein</fullName>
    </submittedName>
</protein>
<feature type="region of interest" description="Disordered" evidence="1">
    <location>
        <begin position="54"/>
        <end position="75"/>
    </location>
</feature>
<feature type="region of interest" description="Disordered" evidence="1">
    <location>
        <begin position="772"/>
        <end position="794"/>
    </location>
</feature>
<dbReference type="InterPro" id="IPR036770">
    <property type="entry name" value="Ankyrin_rpt-contain_sf"/>
</dbReference>
<accession>A0A7S1PFY9</accession>
<feature type="region of interest" description="Disordered" evidence="1">
    <location>
        <begin position="462"/>
        <end position="489"/>
    </location>
</feature>
<feature type="compositionally biased region" description="Basic residues" evidence="1">
    <location>
        <begin position="217"/>
        <end position="226"/>
    </location>
</feature>
<feature type="region of interest" description="Disordered" evidence="1">
    <location>
        <begin position="92"/>
        <end position="141"/>
    </location>
</feature>
<dbReference type="SUPFAM" id="SSF48403">
    <property type="entry name" value="Ankyrin repeat"/>
    <property type="match status" value="1"/>
</dbReference>
<proteinExistence type="predicted"/>
<reference evidence="2" key="1">
    <citation type="submission" date="2021-01" db="EMBL/GenBank/DDBJ databases">
        <authorList>
            <person name="Corre E."/>
            <person name="Pelletier E."/>
            <person name="Niang G."/>
            <person name="Scheremetjew M."/>
            <person name="Finn R."/>
            <person name="Kale V."/>
            <person name="Holt S."/>
            <person name="Cochrane G."/>
            <person name="Meng A."/>
            <person name="Brown T."/>
            <person name="Cohen L."/>
        </authorList>
    </citation>
    <scope>NUCLEOTIDE SEQUENCE</scope>
    <source>
        <strain evidence="2">WS</strain>
    </source>
</reference>
<evidence type="ECO:0000256" key="1">
    <source>
        <dbReference type="SAM" id="MobiDB-lite"/>
    </source>
</evidence>